<dbReference type="OrthoDB" id="2405944at2759"/>
<comment type="caution">
    <text evidence="1">The sequence shown here is derived from an EMBL/GenBank/DDBJ whole genome shotgun (WGS) entry which is preliminary data.</text>
</comment>
<dbReference type="PANTHER" id="PTHR48312:SF1">
    <property type="entry name" value="SULFOTRANSFERASE"/>
    <property type="match status" value="1"/>
</dbReference>
<keyword evidence="3" id="KW-1185">Reference proteome</keyword>
<proteinExistence type="predicted"/>
<dbReference type="EMBL" id="JAACJN010000529">
    <property type="protein sequence ID" value="KAF5340508.1"/>
    <property type="molecule type" value="Genomic_DNA"/>
</dbReference>
<reference evidence="1 3" key="1">
    <citation type="journal article" date="2020" name="ISME J.">
        <title>Uncovering the hidden diversity of litter-decomposition mechanisms in mushroom-forming fungi.</title>
        <authorList>
            <person name="Floudas D."/>
            <person name="Bentzer J."/>
            <person name="Ahren D."/>
            <person name="Johansson T."/>
            <person name="Persson P."/>
            <person name="Tunlid A."/>
        </authorList>
    </citation>
    <scope>NUCLEOTIDE SEQUENCE [LARGE SCALE GENOMIC DNA]</scope>
    <source>
        <strain evidence="1 3">CBS 406.79</strain>
    </source>
</reference>
<evidence type="ECO:0000313" key="3">
    <source>
        <dbReference type="Proteomes" id="UP000518752"/>
    </source>
</evidence>
<gene>
    <name evidence="2" type="ORF">D9757_010585</name>
    <name evidence="1" type="ORF">D9757_014670</name>
</gene>
<dbReference type="EMBL" id="JAACJN010000114">
    <property type="protein sequence ID" value="KAF5371893.1"/>
    <property type="molecule type" value="Genomic_DNA"/>
</dbReference>
<dbReference type="SUPFAM" id="SSF52540">
    <property type="entry name" value="P-loop containing nucleoside triphosphate hydrolases"/>
    <property type="match status" value="1"/>
</dbReference>
<dbReference type="InterPro" id="IPR027417">
    <property type="entry name" value="P-loop_NTPase"/>
</dbReference>
<dbReference type="AlphaFoldDB" id="A0A8H5CGT5"/>
<evidence type="ECO:0008006" key="4">
    <source>
        <dbReference type="Google" id="ProtNLM"/>
    </source>
</evidence>
<organism evidence="1 3">
    <name type="scientific">Collybiopsis confluens</name>
    <dbReference type="NCBI Taxonomy" id="2823264"/>
    <lineage>
        <taxon>Eukaryota</taxon>
        <taxon>Fungi</taxon>
        <taxon>Dikarya</taxon>
        <taxon>Basidiomycota</taxon>
        <taxon>Agaricomycotina</taxon>
        <taxon>Agaricomycetes</taxon>
        <taxon>Agaricomycetidae</taxon>
        <taxon>Agaricales</taxon>
        <taxon>Marasmiineae</taxon>
        <taxon>Omphalotaceae</taxon>
        <taxon>Collybiopsis</taxon>
    </lineage>
</organism>
<accession>A0A8H5CGT5</accession>
<evidence type="ECO:0000313" key="1">
    <source>
        <dbReference type="EMBL" id="KAF5340508.1"/>
    </source>
</evidence>
<evidence type="ECO:0000313" key="2">
    <source>
        <dbReference type="EMBL" id="KAF5371893.1"/>
    </source>
</evidence>
<dbReference type="Gene3D" id="3.40.50.300">
    <property type="entry name" value="P-loop containing nucleotide triphosphate hydrolases"/>
    <property type="match status" value="1"/>
</dbReference>
<protein>
    <recommendedName>
        <fullName evidence="4">Sulfotransferase</fullName>
    </recommendedName>
</protein>
<sequence>MTSENTHPLRIALLSHPRTNSNLFTKLFSSQPDVEQHTYPFMPGFMWGPNRRFGYNTKEVKDMYDTLKGHYDGLSAQKSLDDLERAFGETEAKGKIPLTKEHVCFMIHPKDVAQGLNEYSYPEFPLSPLVDHHLDLKAASDETTERTNPSFVPDRFINTLTPIFIIRHPARMIPSWYKNISEHFGGTTKDSEWPFTASFYWCRILYDYYDQYFKANPRPGYPHLPLIIDGDDLVLHTQDIMEQVCELIHLDSSAVKYTWETSDPYSSWPAAAAPEDMKSPAVRNVIEAFGGNIARSTGVVRDSQKYAKPLVLEEEAEKWEGMWGKDVANDLLETARKVMVDYDYMMERRVRPRV</sequence>
<dbReference type="Proteomes" id="UP000518752">
    <property type="component" value="Unassembled WGS sequence"/>
</dbReference>
<dbReference type="PANTHER" id="PTHR48312">
    <property type="match status" value="1"/>
</dbReference>
<name>A0A8H5CGT5_9AGAR</name>